<name>A0AAD7ZF35_DIPPU</name>
<feature type="non-terminal residue" evidence="2">
    <location>
        <position position="1"/>
    </location>
</feature>
<keyword evidence="1" id="KW-0472">Membrane</keyword>
<evidence type="ECO:0000256" key="1">
    <source>
        <dbReference type="SAM" id="Phobius"/>
    </source>
</evidence>
<evidence type="ECO:0000313" key="2">
    <source>
        <dbReference type="EMBL" id="KAJ9578753.1"/>
    </source>
</evidence>
<reference evidence="2" key="1">
    <citation type="journal article" date="2023" name="IScience">
        <title>Live-bearing cockroach genome reveals convergent evolutionary mechanisms linked to viviparity in insects and beyond.</title>
        <authorList>
            <person name="Fouks B."/>
            <person name="Harrison M.C."/>
            <person name="Mikhailova A.A."/>
            <person name="Marchal E."/>
            <person name="English S."/>
            <person name="Carruthers M."/>
            <person name="Jennings E.C."/>
            <person name="Chiamaka E.L."/>
            <person name="Frigard R.A."/>
            <person name="Pippel M."/>
            <person name="Attardo G.M."/>
            <person name="Benoit J.B."/>
            <person name="Bornberg-Bauer E."/>
            <person name="Tobe S.S."/>
        </authorList>
    </citation>
    <scope>NUCLEOTIDE SEQUENCE</scope>
    <source>
        <strain evidence="2">Stay&amp;Tobe</strain>
    </source>
</reference>
<dbReference type="AlphaFoldDB" id="A0AAD7ZF35"/>
<protein>
    <submittedName>
        <fullName evidence="2">Uncharacterized protein</fullName>
    </submittedName>
</protein>
<proteinExistence type="predicted"/>
<dbReference type="EMBL" id="JASPKZ010008863">
    <property type="protein sequence ID" value="KAJ9578753.1"/>
    <property type="molecule type" value="Genomic_DNA"/>
</dbReference>
<keyword evidence="3" id="KW-1185">Reference proteome</keyword>
<feature type="non-terminal residue" evidence="2">
    <location>
        <position position="56"/>
    </location>
</feature>
<dbReference type="Proteomes" id="UP001233999">
    <property type="component" value="Unassembled WGS sequence"/>
</dbReference>
<evidence type="ECO:0000313" key="3">
    <source>
        <dbReference type="Proteomes" id="UP001233999"/>
    </source>
</evidence>
<reference evidence="2" key="2">
    <citation type="submission" date="2023-05" db="EMBL/GenBank/DDBJ databases">
        <authorList>
            <person name="Fouks B."/>
        </authorList>
    </citation>
    <scope>NUCLEOTIDE SEQUENCE</scope>
    <source>
        <strain evidence="2">Stay&amp;Tobe</strain>
        <tissue evidence="2">Testes</tissue>
    </source>
</reference>
<accession>A0AAD7ZF35</accession>
<gene>
    <name evidence="2" type="ORF">L9F63_005042</name>
</gene>
<keyword evidence="1" id="KW-1133">Transmembrane helix</keyword>
<organism evidence="2 3">
    <name type="scientific">Diploptera punctata</name>
    <name type="common">Pacific beetle cockroach</name>
    <dbReference type="NCBI Taxonomy" id="6984"/>
    <lineage>
        <taxon>Eukaryota</taxon>
        <taxon>Metazoa</taxon>
        <taxon>Ecdysozoa</taxon>
        <taxon>Arthropoda</taxon>
        <taxon>Hexapoda</taxon>
        <taxon>Insecta</taxon>
        <taxon>Pterygota</taxon>
        <taxon>Neoptera</taxon>
        <taxon>Polyneoptera</taxon>
        <taxon>Dictyoptera</taxon>
        <taxon>Blattodea</taxon>
        <taxon>Blaberoidea</taxon>
        <taxon>Blaberidae</taxon>
        <taxon>Diplopterinae</taxon>
        <taxon>Diploptera</taxon>
    </lineage>
</organism>
<comment type="caution">
    <text evidence="2">The sequence shown here is derived from an EMBL/GenBank/DDBJ whole genome shotgun (WGS) entry which is preliminary data.</text>
</comment>
<sequence length="56" mass="6234">AENMQTNIAVFLFLFLIELPLPVLCICSFLAGRELTNTMDFNGPSFYAAIDDGTFQ</sequence>
<feature type="transmembrane region" description="Helical" evidence="1">
    <location>
        <begin position="6"/>
        <end position="31"/>
    </location>
</feature>
<keyword evidence="1" id="KW-0812">Transmembrane</keyword>